<accession>A0ACB9YVC8</accession>
<evidence type="ECO:0000313" key="1">
    <source>
        <dbReference type="EMBL" id="KAI4863299.1"/>
    </source>
</evidence>
<gene>
    <name evidence="1" type="ORF">F4820DRAFT_450163</name>
</gene>
<reference evidence="1 2" key="1">
    <citation type="journal article" date="2022" name="New Phytol.">
        <title>Ecological generalism drives hyperdiversity of secondary metabolite gene clusters in xylarialean endophytes.</title>
        <authorList>
            <person name="Franco M.E.E."/>
            <person name="Wisecaver J.H."/>
            <person name="Arnold A.E."/>
            <person name="Ju Y.M."/>
            <person name="Slot J.C."/>
            <person name="Ahrendt S."/>
            <person name="Moore L.P."/>
            <person name="Eastman K.E."/>
            <person name="Scott K."/>
            <person name="Konkel Z."/>
            <person name="Mondo S.J."/>
            <person name="Kuo A."/>
            <person name="Hayes R.D."/>
            <person name="Haridas S."/>
            <person name="Andreopoulos B."/>
            <person name="Riley R."/>
            <person name="LaButti K."/>
            <person name="Pangilinan J."/>
            <person name="Lipzen A."/>
            <person name="Amirebrahimi M."/>
            <person name="Yan J."/>
            <person name="Adam C."/>
            <person name="Keymanesh K."/>
            <person name="Ng V."/>
            <person name="Louie K."/>
            <person name="Northen T."/>
            <person name="Drula E."/>
            <person name="Henrissat B."/>
            <person name="Hsieh H.M."/>
            <person name="Youens-Clark K."/>
            <person name="Lutzoni F."/>
            <person name="Miadlikowska J."/>
            <person name="Eastwood D.C."/>
            <person name="Hamelin R.C."/>
            <person name="Grigoriev I.V."/>
            <person name="U'Ren J.M."/>
        </authorList>
    </citation>
    <scope>NUCLEOTIDE SEQUENCE [LARGE SCALE GENOMIC DNA]</scope>
    <source>
        <strain evidence="1 2">CBS 119005</strain>
    </source>
</reference>
<evidence type="ECO:0000313" key="2">
    <source>
        <dbReference type="Proteomes" id="UP001497700"/>
    </source>
</evidence>
<organism evidence="1 2">
    <name type="scientific">Hypoxylon rubiginosum</name>
    <dbReference type="NCBI Taxonomy" id="110542"/>
    <lineage>
        <taxon>Eukaryota</taxon>
        <taxon>Fungi</taxon>
        <taxon>Dikarya</taxon>
        <taxon>Ascomycota</taxon>
        <taxon>Pezizomycotina</taxon>
        <taxon>Sordariomycetes</taxon>
        <taxon>Xylariomycetidae</taxon>
        <taxon>Xylariales</taxon>
        <taxon>Hypoxylaceae</taxon>
        <taxon>Hypoxylon</taxon>
    </lineage>
</organism>
<keyword evidence="2" id="KW-1185">Reference proteome</keyword>
<dbReference type="EMBL" id="MU393507">
    <property type="protein sequence ID" value="KAI4863299.1"/>
    <property type="molecule type" value="Genomic_DNA"/>
</dbReference>
<proteinExistence type="predicted"/>
<protein>
    <submittedName>
        <fullName evidence="1">NADPH dehydrogenase</fullName>
    </submittedName>
</protein>
<sequence length="469" mass="50221">MTVRTEEKSGDTSGNGQPKSIFNKAADGVPFFTPAQEPPAGTALNPQPDGSPIPKLFTPLTIRGVTFQNRIFLSPLCQYSAENGFLTLWHTTHIGGIVQRGPGLSIIEACAVQPRGRITPEDAGLWRDEQMEPMRQHVQFAHSQGQKIGIQLAHSGRKGSMVAPWLSPAAVAAEDVGGWPRDVLAPSAVPFSDKYVKPRAITLEEIHQLKADFVAAARRAVQVGFDVVELHCAHGYMLHSFLSPVTNQRTDAYGGSFENRVRLILEIIEAVRKDALPEQTPLFVRVSATDWLEDVEGYSGERSWTSADTARLAPLLAARGVDLLDVSSGGNHPLQRIRAGPAYQAHLAGAAKRAVGDDMLVSAVGSITTGALAEKLLVGGGGGNGGKDDGDDTPLDVVMVGRLFQKNPGLVWAWAEELGTAIYVANQIGWGFGGRGTRLSKGQQPRKVAKESDNAEAAKKAPVDYGHLP</sequence>
<dbReference type="Proteomes" id="UP001497700">
    <property type="component" value="Unassembled WGS sequence"/>
</dbReference>
<comment type="caution">
    <text evidence="1">The sequence shown here is derived from an EMBL/GenBank/DDBJ whole genome shotgun (WGS) entry which is preliminary data.</text>
</comment>
<name>A0ACB9YVC8_9PEZI</name>